<evidence type="ECO:0000259" key="2">
    <source>
        <dbReference type="Pfam" id="PF16586"/>
    </source>
</evidence>
<sequence length="519" mass="59758">MTLVLQIACFAGTGVGQERPSVERWDTFELELKGPTTGNPYIDVEFEAEFSKGSRSVTVPGFYDGDGVFKIRFSPDEVGEWSYLTKSGASDLNGQTGAFDCKEAVGDNHGPVKIVNTHYFEYADGEPVYLVGTTAYQWTSVKQSVQEKTVETLATSPFNKIRMCVFPKSYSYGNDTEPWQYPFESKSDFEKPNVEFFQNLDQRVRELRDLGIQADVILFHPYDRWGYQEMGAENNARYVRYLIARLSAYRNVWWSLANEWDIPRIKDAIDWEGIGTLLQKEDPHQRLRGIHNWYYSESHFYDHSQPWVTHVSAQTFFFFNAIPWRKKYGKPLMFDEMRYEGDVASSWGNMSAEEMTSYFWKAGLSGGYGTHGDTFRNDSDSETEVRWWAKGGTLPGKSPDRIAFFREIMEQAPVTKMSPRLVKLSSKPIPDEIPDRMDRSILNELNNNVFVFSEEGVHYLAYTQDAGQAIELDLPPGKKYRFEVFDTWNMKRVSEKVVDGGEFKFTTEIPYTAIRLVSL</sequence>
<protein>
    <recommendedName>
        <fullName evidence="5">DUF5060 domain-containing protein</fullName>
    </recommendedName>
</protein>
<dbReference type="Pfam" id="PF16586">
    <property type="entry name" value="DUF5060"/>
    <property type="match status" value="1"/>
</dbReference>
<dbReference type="Gene3D" id="3.20.20.80">
    <property type="entry name" value="Glycosidases"/>
    <property type="match status" value="1"/>
</dbReference>
<dbReference type="OrthoDB" id="127163at2"/>
<feature type="domain" description="Apiosidase-like catalytic" evidence="1">
    <location>
        <begin position="116"/>
        <end position="413"/>
    </location>
</feature>
<reference evidence="3 4" key="1">
    <citation type="submission" date="2017-06" db="EMBL/GenBank/DDBJ databases">
        <title>Description of Rhodopirellula bahusiensis sp. nov.</title>
        <authorList>
            <person name="Kizina J."/>
            <person name="Harder J."/>
        </authorList>
    </citation>
    <scope>NUCLEOTIDE SEQUENCE [LARGE SCALE GENOMIC DNA]</scope>
    <source>
        <strain evidence="3 4">SWK21</strain>
    </source>
</reference>
<evidence type="ECO:0000313" key="4">
    <source>
        <dbReference type="Proteomes" id="UP000225740"/>
    </source>
</evidence>
<dbReference type="InterPro" id="IPR032260">
    <property type="entry name" value="DUF5060"/>
</dbReference>
<dbReference type="AlphaFoldDB" id="A0A2G1W149"/>
<evidence type="ECO:0000259" key="1">
    <source>
        <dbReference type="Pfam" id="PF13204"/>
    </source>
</evidence>
<proteinExistence type="predicted"/>
<dbReference type="Pfam" id="PF13204">
    <property type="entry name" value="Apiosidase"/>
    <property type="match status" value="1"/>
</dbReference>
<dbReference type="EMBL" id="NIZW01000023">
    <property type="protein sequence ID" value="PHQ32757.1"/>
    <property type="molecule type" value="Genomic_DNA"/>
</dbReference>
<dbReference type="InterPro" id="IPR013783">
    <property type="entry name" value="Ig-like_fold"/>
</dbReference>
<evidence type="ECO:0008006" key="5">
    <source>
        <dbReference type="Google" id="ProtNLM"/>
    </source>
</evidence>
<organism evidence="3 4">
    <name type="scientific">Rhodopirellula bahusiensis</name>
    <dbReference type="NCBI Taxonomy" id="2014065"/>
    <lineage>
        <taxon>Bacteria</taxon>
        <taxon>Pseudomonadati</taxon>
        <taxon>Planctomycetota</taxon>
        <taxon>Planctomycetia</taxon>
        <taxon>Pirellulales</taxon>
        <taxon>Pirellulaceae</taxon>
        <taxon>Rhodopirellula</taxon>
    </lineage>
</organism>
<evidence type="ECO:0000313" key="3">
    <source>
        <dbReference type="EMBL" id="PHQ32757.1"/>
    </source>
</evidence>
<gene>
    <name evidence="3" type="ORF">CEE69_24310</name>
</gene>
<comment type="caution">
    <text evidence="3">The sequence shown here is derived from an EMBL/GenBank/DDBJ whole genome shotgun (WGS) entry which is preliminary data.</text>
</comment>
<name>A0A2G1W149_9BACT</name>
<dbReference type="Proteomes" id="UP000225740">
    <property type="component" value="Unassembled WGS sequence"/>
</dbReference>
<feature type="domain" description="DUF5060" evidence="2">
    <location>
        <begin position="22"/>
        <end position="87"/>
    </location>
</feature>
<dbReference type="PANTHER" id="PTHR37836">
    <property type="entry name" value="LMO1036 PROTEIN"/>
    <property type="match status" value="1"/>
</dbReference>
<dbReference type="SUPFAM" id="SSF51445">
    <property type="entry name" value="(Trans)glycosidases"/>
    <property type="match status" value="1"/>
</dbReference>
<accession>A0A2G1W149</accession>
<dbReference type="InterPro" id="IPR025277">
    <property type="entry name" value="Apiosidase-like_cat_dom"/>
</dbReference>
<dbReference type="Gene3D" id="2.60.40.10">
    <property type="entry name" value="Immunoglobulins"/>
    <property type="match status" value="1"/>
</dbReference>
<dbReference type="PANTHER" id="PTHR37836:SF2">
    <property type="entry name" value="DUF4038 DOMAIN-CONTAINING PROTEIN"/>
    <property type="match status" value="1"/>
</dbReference>
<keyword evidence="4" id="KW-1185">Reference proteome</keyword>
<dbReference type="InterPro" id="IPR017853">
    <property type="entry name" value="GH"/>
</dbReference>